<keyword evidence="1 2" id="KW-0500">Molybdenum</keyword>
<feature type="domain" description="Mop" evidence="4">
    <location>
        <begin position="25"/>
        <end position="91"/>
    </location>
</feature>
<evidence type="ECO:0000256" key="3">
    <source>
        <dbReference type="SAM" id="MobiDB-lite"/>
    </source>
</evidence>
<evidence type="ECO:0000256" key="2">
    <source>
        <dbReference type="PROSITE-ProRule" id="PRU01213"/>
    </source>
</evidence>
<protein>
    <submittedName>
        <fullName evidence="5">TOBE domain-containing protein</fullName>
    </submittedName>
</protein>
<dbReference type="PANTHER" id="PTHR30432">
    <property type="entry name" value="TRANSCRIPTIONAL REGULATOR MODE"/>
    <property type="match status" value="1"/>
</dbReference>
<dbReference type="PROSITE" id="PS51866">
    <property type="entry name" value="MOP"/>
    <property type="match status" value="2"/>
</dbReference>
<feature type="region of interest" description="Disordered" evidence="3">
    <location>
        <begin position="1"/>
        <end position="22"/>
    </location>
</feature>
<gene>
    <name evidence="5" type="ORF">GCM10023086_69950</name>
</gene>
<evidence type="ECO:0000259" key="4">
    <source>
        <dbReference type="PROSITE" id="PS51866"/>
    </source>
</evidence>
<organism evidence="5 6">
    <name type="scientific">Streptomyces venetus</name>
    <dbReference type="NCBI Taxonomy" id="1701086"/>
    <lineage>
        <taxon>Bacteria</taxon>
        <taxon>Bacillati</taxon>
        <taxon>Actinomycetota</taxon>
        <taxon>Actinomycetes</taxon>
        <taxon>Kitasatosporales</taxon>
        <taxon>Streptomycetaceae</taxon>
        <taxon>Streptomyces</taxon>
    </lineage>
</organism>
<dbReference type="Pfam" id="PF03459">
    <property type="entry name" value="TOBE"/>
    <property type="match status" value="2"/>
</dbReference>
<sequence length="162" mass="16362">MTIKSHPDAHVPGIKSSPGYRAPMSLSIRNQLPGTVTTVTPGEAMATVKVRLAGGQHLTAAITREAADDLGLTTGSSVRALVKSTEVALATTPVEGLSIRNRLPGTVTAVATGEAMATVRITVEGGQLTAAITRDAADDLALAAGAPVVALIKSTEVSLAAE</sequence>
<comment type="caution">
    <text evidence="5">The sequence shown here is derived from an EMBL/GenBank/DDBJ whole genome shotgun (WGS) entry which is preliminary data.</text>
</comment>
<dbReference type="Proteomes" id="UP001501115">
    <property type="component" value="Unassembled WGS sequence"/>
</dbReference>
<feature type="domain" description="Mop" evidence="4">
    <location>
        <begin position="96"/>
        <end position="161"/>
    </location>
</feature>
<proteinExistence type="predicted"/>
<keyword evidence="6" id="KW-1185">Reference proteome</keyword>
<dbReference type="InterPro" id="IPR008995">
    <property type="entry name" value="Mo/tungstate-bd_C_term_dom"/>
</dbReference>
<accession>A0ABP8HAE2</accession>
<evidence type="ECO:0000313" key="6">
    <source>
        <dbReference type="Proteomes" id="UP001501115"/>
    </source>
</evidence>
<dbReference type="PANTHER" id="PTHR30432:SF1">
    <property type="entry name" value="DNA-BINDING TRANSCRIPTIONAL DUAL REGULATOR MODE"/>
    <property type="match status" value="1"/>
</dbReference>
<dbReference type="EMBL" id="BAABET010000014">
    <property type="protein sequence ID" value="GAA4336633.1"/>
    <property type="molecule type" value="Genomic_DNA"/>
</dbReference>
<dbReference type="InterPro" id="IPR051815">
    <property type="entry name" value="Molybdate_resp_trans_reg"/>
</dbReference>
<name>A0ABP8HAE2_9ACTN</name>
<dbReference type="Gene3D" id="2.40.50.100">
    <property type="match status" value="2"/>
</dbReference>
<evidence type="ECO:0000313" key="5">
    <source>
        <dbReference type="EMBL" id="GAA4336633.1"/>
    </source>
</evidence>
<dbReference type="InterPro" id="IPR004606">
    <property type="entry name" value="Mop_domain"/>
</dbReference>
<evidence type="ECO:0000256" key="1">
    <source>
        <dbReference type="ARBA" id="ARBA00022505"/>
    </source>
</evidence>
<dbReference type="InterPro" id="IPR005116">
    <property type="entry name" value="Transp-assoc_OB_typ1"/>
</dbReference>
<reference evidence="6" key="1">
    <citation type="journal article" date="2019" name="Int. J. Syst. Evol. Microbiol.">
        <title>The Global Catalogue of Microorganisms (GCM) 10K type strain sequencing project: providing services to taxonomists for standard genome sequencing and annotation.</title>
        <authorList>
            <consortium name="The Broad Institute Genomics Platform"/>
            <consortium name="The Broad Institute Genome Sequencing Center for Infectious Disease"/>
            <person name="Wu L."/>
            <person name="Ma J."/>
        </authorList>
    </citation>
    <scope>NUCLEOTIDE SEQUENCE [LARGE SCALE GENOMIC DNA]</scope>
    <source>
        <strain evidence="6">JCM 31290</strain>
    </source>
</reference>
<dbReference type="NCBIfam" id="TIGR00638">
    <property type="entry name" value="Mop"/>
    <property type="match status" value="2"/>
</dbReference>
<dbReference type="SUPFAM" id="SSF50331">
    <property type="entry name" value="MOP-like"/>
    <property type="match status" value="2"/>
</dbReference>